<dbReference type="EMBL" id="CP029543">
    <property type="protein sequence ID" value="AWV48848.1"/>
    <property type="molecule type" value="Genomic_DNA"/>
</dbReference>
<accession>A0AAD0P9S9</accession>
<sequence length="100" mass="11475">MMILPPRCVRRLYLGVQWTRTVIDFAARRVYSSVYHLSEWAIPREDSILISIAQIYWPVRGLGALRSAAVRRTQAILLRVDPRSAAARADVCPFAKMEME</sequence>
<gene>
    <name evidence="1" type="ORF">DIJ64_14570</name>
</gene>
<organism evidence="1 2">
    <name type="scientific">Mycobacterium leprae</name>
    <dbReference type="NCBI Taxonomy" id="1769"/>
    <lineage>
        <taxon>Bacteria</taxon>
        <taxon>Bacillati</taxon>
        <taxon>Actinomycetota</taxon>
        <taxon>Actinomycetes</taxon>
        <taxon>Mycobacteriales</taxon>
        <taxon>Mycobacteriaceae</taxon>
        <taxon>Mycobacterium</taxon>
    </lineage>
</organism>
<protein>
    <submittedName>
        <fullName evidence="1">Uncharacterized protein</fullName>
    </submittedName>
</protein>
<name>A0AAD0P9S9_MYCLR</name>
<dbReference type="Proteomes" id="UP000249682">
    <property type="component" value="Chromosome"/>
</dbReference>
<evidence type="ECO:0000313" key="1">
    <source>
        <dbReference type="EMBL" id="AWV48848.1"/>
    </source>
</evidence>
<reference evidence="1 2" key="1">
    <citation type="submission" date="2018-05" db="EMBL/GenBank/DDBJ databases">
        <title>Evolution of small genomes with special reference to Mycobacterium leprae.</title>
        <authorList>
            <person name="Mohanty P.S."/>
            <person name="Bansal A.K."/>
            <person name="Gupta U.D."/>
            <person name="Naaz F."/>
            <person name="Dwivedi V.D."/>
            <person name="Singh H."/>
            <person name="Gupta G."/>
            <person name="Sharma S."/>
            <person name="Arora M."/>
        </authorList>
    </citation>
    <scope>NUCLEOTIDE SEQUENCE [LARGE SCALE GENOMIC DNA]</scope>
    <source>
        <strain evidence="1 2">MRHRU-235-G</strain>
    </source>
</reference>
<evidence type="ECO:0000313" key="2">
    <source>
        <dbReference type="Proteomes" id="UP000249682"/>
    </source>
</evidence>
<dbReference type="AlphaFoldDB" id="A0AAD0P9S9"/>
<proteinExistence type="predicted"/>